<evidence type="ECO:0000313" key="1">
    <source>
        <dbReference type="EMBL" id="KAL0946444.1"/>
    </source>
</evidence>
<gene>
    <name evidence="1" type="ORF">HGRIS_012667</name>
</gene>
<keyword evidence="2" id="KW-1185">Reference proteome</keyword>
<comment type="caution">
    <text evidence="1">The sequence shown here is derived from an EMBL/GenBank/DDBJ whole genome shotgun (WGS) entry which is preliminary data.</text>
</comment>
<reference evidence="2" key="1">
    <citation type="submission" date="2024-06" db="EMBL/GenBank/DDBJ databases">
        <title>Multi-omics analyses provide insights into the biosynthesis of the anticancer antibiotic pleurotin in Hohenbuehelia grisea.</title>
        <authorList>
            <person name="Weaver J.A."/>
            <person name="Alberti F."/>
        </authorList>
    </citation>
    <scope>NUCLEOTIDE SEQUENCE [LARGE SCALE GENOMIC DNA]</scope>
    <source>
        <strain evidence="2">T-177</strain>
    </source>
</reference>
<organism evidence="1 2">
    <name type="scientific">Hohenbuehelia grisea</name>
    <dbReference type="NCBI Taxonomy" id="104357"/>
    <lineage>
        <taxon>Eukaryota</taxon>
        <taxon>Fungi</taxon>
        <taxon>Dikarya</taxon>
        <taxon>Basidiomycota</taxon>
        <taxon>Agaricomycotina</taxon>
        <taxon>Agaricomycetes</taxon>
        <taxon>Agaricomycetidae</taxon>
        <taxon>Agaricales</taxon>
        <taxon>Pleurotineae</taxon>
        <taxon>Pleurotaceae</taxon>
        <taxon>Hohenbuehelia</taxon>
    </lineage>
</organism>
<evidence type="ECO:0000313" key="2">
    <source>
        <dbReference type="Proteomes" id="UP001556367"/>
    </source>
</evidence>
<name>A0ABR3ISZ9_9AGAR</name>
<proteinExistence type="predicted"/>
<protein>
    <submittedName>
        <fullName evidence="1">Uncharacterized protein</fullName>
    </submittedName>
</protein>
<dbReference type="EMBL" id="JASNQZ010000015">
    <property type="protein sequence ID" value="KAL0946444.1"/>
    <property type="molecule type" value="Genomic_DNA"/>
</dbReference>
<dbReference type="Proteomes" id="UP001556367">
    <property type="component" value="Unassembled WGS sequence"/>
</dbReference>
<accession>A0ABR3ISZ9</accession>
<sequence>MTIGPTSGITVYALTLGTQYPPFPDDVPRHPLFVVDYTLVKAGDEQELNKLWEAATRLGFW</sequence>